<dbReference type="InterPro" id="IPR000626">
    <property type="entry name" value="Ubiquitin-like_dom"/>
</dbReference>
<dbReference type="OrthoDB" id="7537057at2759"/>
<dbReference type="Gene3D" id="3.10.20.90">
    <property type="entry name" value="Phosphatidylinositol 3-kinase Catalytic Subunit, Chain A, domain 1"/>
    <property type="match status" value="1"/>
</dbReference>
<evidence type="ECO:0000313" key="4">
    <source>
        <dbReference type="Proteomes" id="UP000886998"/>
    </source>
</evidence>
<dbReference type="Proteomes" id="UP000886998">
    <property type="component" value="Unassembled WGS sequence"/>
</dbReference>
<name>A0A8X7BRX0_9ARAC</name>
<dbReference type="EMBL" id="BMAV01002249">
    <property type="protein sequence ID" value="GFY41058.1"/>
    <property type="molecule type" value="Genomic_DNA"/>
</dbReference>
<dbReference type="GO" id="GO:0030891">
    <property type="term" value="C:VCB complex"/>
    <property type="evidence" value="ECO:0007669"/>
    <property type="project" value="InterPro"/>
</dbReference>
<keyword evidence="4" id="KW-1185">Reference proteome</keyword>
<dbReference type="PANTHER" id="PTHR13248">
    <property type="entry name" value="TRANSCRIPTION ELONGATION FACTOR B POLYPEPTIDE 2"/>
    <property type="match status" value="1"/>
</dbReference>
<dbReference type="SUPFAM" id="SSF54236">
    <property type="entry name" value="Ubiquitin-like"/>
    <property type="match status" value="1"/>
</dbReference>
<accession>A0A8X7BRX0</accession>
<feature type="region of interest" description="Disordered" evidence="1">
    <location>
        <begin position="185"/>
        <end position="219"/>
    </location>
</feature>
<feature type="domain" description="Ubiquitin-like" evidence="2">
    <location>
        <begin position="42"/>
        <end position="106"/>
    </location>
</feature>
<dbReference type="InterPro" id="IPR039049">
    <property type="entry name" value="ELOB"/>
</dbReference>
<organism evidence="3 4">
    <name type="scientific">Trichonephila inaurata madagascariensis</name>
    <dbReference type="NCBI Taxonomy" id="2747483"/>
    <lineage>
        <taxon>Eukaryota</taxon>
        <taxon>Metazoa</taxon>
        <taxon>Ecdysozoa</taxon>
        <taxon>Arthropoda</taxon>
        <taxon>Chelicerata</taxon>
        <taxon>Arachnida</taxon>
        <taxon>Araneae</taxon>
        <taxon>Araneomorphae</taxon>
        <taxon>Entelegynae</taxon>
        <taxon>Araneoidea</taxon>
        <taxon>Nephilidae</taxon>
        <taxon>Trichonephila</taxon>
        <taxon>Trichonephila inaurata</taxon>
    </lineage>
</organism>
<dbReference type="GO" id="GO:0006368">
    <property type="term" value="P:transcription elongation by RNA polymerase II"/>
    <property type="evidence" value="ECO:0007669"/>
    <property type="project" value="InterPro"/>
</dbReference>
<evidence type="ECO:0000259" key="2">
    <source>
        <dbReference type="PROSITE" id="PS50053"/>
    </source>
</evidence>
<dbReference type="GO" id="GO:0070449">
    <property type="term" value="C:elongin complex"/>
    <property type="evidence" value="ECO:0007669"/>
    <property type="project" value="InterPro"/>
</dbReference>
<feature type="region of interest" description="Disordered" evidence="1">
    <location>
        <begin position="150"/>
        <end position="172"/>
    </location>
</feature>
<evidence type="ECO:0000256" key="1">
    <source>
        <dbReference type="SAM" id="MobiDB-lite"/>
    </source>
</evidence>
<dbReference type="PANTHER" id="PTHR13248:SF4">
    <property type="entry name" value="ELONGIN B"/>
    <property type="match status" value="1"/>
</dbReference>
<dbReference type="Pfam" id="PF00240">
    <property type="entry name" value="ubiquitin"/>
    <property type="match status" value="1"/>
</dbReference>
<feature type="compositionally biased region" description="Basic and acidic residues" evidence="1">
    <location>
        <begin position="188"/>
        <end position="202"/>
    </location>
</feature>
<dbReference type="InterPro" id="IPR029071">
    <property type="entry name" value="Ubiquitin-like_domsf"/>
</dbReference>
<feature type="compositionally biased region" description="Polar residues" evidence="1">
    <location>
        <begin position="1"/>
        <end position="12"/>
    </location>
</feature>
<dbReference type="PROSITE" id="PS50053">
    <property type="entry name" value="UBIQUITIN_2"/>
    <property type="match status" value="1"/>
</dbReference>
<evidence type="ECO:0000313" key="3">
    <source>
        <dbReference type="EMBL" id="GFY41058.1"/>
    </source>
</evidence>
<feature type="region of interest" description="Disordered" evidence="1">
    <location>
        <begin position="1"/>
        <end position="38"/>
    </location>
</feature>
<sequence length="219" mass="24204">MASNIPSQSSKEPPTVRPISKKSSTTPQPIKTRVPEPTDNSDRIFIEVLRKQCHYILDVKLDSTAEIIKRMIEGISRFPPENQQIHFEGRVMGPTDTLKSIGITKEMASLQKKFVQLGLAIKEKGVFEKLEITPVSELPELPEVFKEFESELDPKAPDTPPPTGYVVRPDDGLCKGASRAAEQIAAKRAKEEAAKEEAAREAEEAEGTTTPSPAKITKR</sequence>
<proteinExistence type="predicted"/>
<gene>
    <name evidence="3" type="primary">NCL1_30145</name>
    <name evidence="3" type="ORF">TNIN_293211</name>
</gene>
<comment type="caution">
    <text evidence="3">The sequence shown here is derived from an EMBL/GenBank/DDBJ whole genome shotgun (WGS) entry which is preliminary data.</text>
</comment>
<dbReference type="AlphaFoldDB" id="A0A8X7BRX0"/>
<protein>
    <submittedName>
        <fullName evidence="3">Ubiquitin-like domain-containing protein</fullName>
    </submittedName>
</protein>
<reference evidence="3" key="1">
    <citation type="submission" date="2020-08" db="EMBL/GenBank/DDBJ databases">
        <title>Multicomponent nature underlies the extraordinary mechanical properties of spider dragline silk.</title>
        <authorList>
            <person name="Kono N."/>
            <person name="Nakamura H."/>
            <person name="Mori M."/>
            <person name="Yoshida Y."/>
            <person name="Ohtoshi R."/>
            <person name="Malay A.D."/>
            <person name="Moran D.A.P."/>
            <person name="Tomita M."/>
            <person name="Numata K."/>
            <person name="Arakawa K."/>
        </authorList>
    </citation>
    <scope>NUCLEOTIDE SEQUENCE</scope>
</reference>